<proteinExistence type="predicted"/>
<dbReference type="OrthoDB" id="8963287at2759"/>
<sequence length="263" mass="29132">MAETWINYMEEFLNICHFATCDDICLMEGFQYDLDEDHSFVMTYRDPCWTLESYINFALWMNGSVLTLDEAEDDSSLIQPHLTDVAQQDPEHSPPIPLATEMTILEPTDRELPPAARSEPVTTVPTNAPELKPQHESDQGCEPATAVPEGILVETDSVVLPNLPLPSSLFNTASPPALSQLVFCSLWSFPVMPCSADKPQVIHSVDSTSGSCSRDGASRSLASNQPLYSWRSIRNSLRCGVLSTRLTFTLLRLLSPLKALEIT</sequence>
<organism evidence="2 3">
    <name type="scientific">Anabarilius grahami</name>
    <name type="common">Kanglang fish</name>
    <name type="synonym">Barilius grahami</name>
    <dbReference type="NCBI Taxonomy" id="495550"/>
    <lineage>
        <taxon>Eukaryota</taxon>
        <taxon>Metazoa</taxon>
        <taxon>Chordata</taxon>
        <taxon>Craniata</taxon>
        <taxon>Vertebrata</taxon>
        <taxon>Euteleostomi</taxon>
        <taxon>Actinopterygii</taxon>
        <taxon>Neopterygii</taxon>
        <taxon>Teleostei</taxon>
        <taxon>Ostariophysi</taxon>
        <taxon>Cypriniformes</taxon>
        <taxon>Xenocyprididae</taxon>
        <taxon>Xenocypridinae</taxon>
        <taxon>Xenocypridinae incertae sedis</taxon>
        <taxon>Anabarilius</taxon>
    </lineage>
</organism>
<dbReference type="EMBL" id="RJVU01070129">
    <property type="protein sequence ID" value="ROI62521.1"/>
    <property type="molecule type" value="Genomic_DNA"/>
</dbReference>
<keyword evidence="3" id="KW-1185">Reference proteome</keyword>
<evidence type="ECO:0000313" key="3">
    <source>
        <dbReference type="Proteomes" id="UP000281406"/>
    </source>
</evidence>
<evidence type="ECO:0000313" key="2">
    <source>
        <dbReference type="EMBL" id="ROI62521.1"/>
    </source>
</evidence>
<reference evidence="2 3" key="1">
    <citation type="submission" date="2018-10" db="EMBL/GenBank/DDBJ databases">
        <title>Genome assembly for a Yunnan-Guizhou Plateau 3E fish, Anabarilius grahami (Regan), and its evolutionary and genetic applications.</title>
        <authorList>
            <person name="Jiang W."/>
        </authorList>
    </citation>
    <scope>NUCLEOTIDE SEQUENCE [LARGE SCALE GENOMIC DNA]</scope>
    <source>
        <strain evidence="2">AG-KIZ</strain>
        <tissue evidence="2">Muscle</tissue>
    </source>
</reference>
<gene>
    <name evidence="2" type="ORF">DPX16_5194</name>
</gene>
<dbReference type="Proteomes" id="UP000281406">
    <property type="component" value="Unassembled WGS sequence"/>
</dbReference>
<protein>
    <submittedName>
        <fullName evidence="2">Uncharacterized protein</fullName>
    </submittedName>
</protein>
<accession>A0A3N0XL59</accession>
<feature type="region of interest" description="Disordered" evidence="1">
    <location>
        <begin position="110"/>
        <end position="143"/>
    </location>
</feature>
<comment type="caution">
    <text evidence="2">The sequence shown here is derived from an EMBL/GenBank/DDBJ whole genome shotgun (WGS) entry which is preliminary data.</text>
</comment>
<dbReference type="AlphaFoldDB" id="A0A3N0XL59"/>
<evidence type="ECO:0000256" key="1">
    <source>
        <dbReference type="SAM" id="MobiDB-lite"/>
    </source>
</evidence>
<name>A0A3N0XL59_ANAGA</name>